<evidence type="ECO:0000313" key="3">
    <source>
        <dbReference type="Proteomes" id="UP000289738"/>
    </source>
</evidence>
<dbReference type="Proteomes" id="UP000289738">
    <property type="component" value="Chromosome B01"/>
</dbReference>
<proteinExistence type="predicted"/>
<sequence length="351" mass="39187">MAKIIFHGKDSLLAPNFDSSSFDNNNHARNQLISNNINFDLKHYSRFDVLVRVIRSDRNTYVEDPEDSKNYEEQKLRFVLRDKGKDIENLMEENGGAEEARVKLKSMNVGPEAVNFGLEAVKGCYNLSWDFHDDDDNAVENISHGKKDLKIESDGKGVTSDSKTDGGDKPTKVDHERNVALNLVLLQLPPADAATTKPAGGDSNAPEQDAPAPSTIIRLRTWPDGLHQPQCSKSLEHEETLAETFKYTHTLKANKERFADERSAANYEEYTQRLEAATQQPQLSSGADEASSETLVVDSNRIWRETASKPTRIATSGWGHSSLVASAPLHWWLLLRLPLPPALLILRKLST</sequence>
<dbReference type="InterPro" id="IPR051494">
    <property type="entry name" value="BSD_domain-containing"/>
</dbReference>
<name>A0A445AQK7_ARAHY</name>
<protein>
    <submittedName>
        <fullName evidence="2">Uncharacterized protein</fullName>
    </submittedName>
</protein>
<evidence type="ECO:0000313" key="2">
    <source>
        <dbReference type="EMBL" id="RYR28726.1"/>
    </source>
</evidence>
<evidence type="ECO:0000256" key="1">
    <source>
        <dbReference type="SAM" id="MobiDB-lite"/>
    </source>
</evidence>
<feature type="compositionally biased region" description="Basic and acidic residues" evidence="1">
    <location>
        <begin position="162"/>
        <end position="173"/>
    </location>
</feature>
<gene>
    <name evidence="2" type="ORF">Ahy_B01g052888</name>
</gene>
<dbReference type="AlphaFoldDB" id="A0A445AQK7"/>
<organism evidence="2 3">
    <name type="scientific">Arachis hypogaea</name>
    <name type="common">Peanut</name>
    <dbReference type="NCBI Taxonomy" id="3818"/>
    <lineage>
        <taxon>Eukaryota</taxon>
        <taxon>Viridiplantae</taxon>
        <taxon>Streptophyta</taxon>
        <taxon>Embryophyta</taxon>
        <taxon>Tracheophyta</taxon>
        <taxon>Spermatophyta</taxon>
        <taxon>Magnoliopsida</taxon>
        <taxon>eudicotyledons</taxon>
        <taxon>Gunneridae</taxon>
        <taxon>Pentapetalae</taxon>
        <taxon>rosids</taxon>
        <taxon>fabids</taxon>
        <taxon>Fabales</taxon>
        <taxon>Fabaceae</taxon>
        <taxon>Papilionoideae</taxon>
        <taxon>50 kb inversion clade</taxon>
        <taxon>dalbergioids sensu lato</taxon>
        <taxon>Dalbergieae</taxon>
        <taxon>Pterocarpus clade</taxon>
        <taxon>Arachis</taxon>
    </lineage>
</organism>
<comment type="caution">
    <text evidence="2">The sequence shown here is derived from an EMBL/GenBank/DDBJ whole genome shotgun (WGS) entry which is preliminary data.</text>
</comment>
<keyword evidence="3" id="KW-1185">Reference proteome</keyword>
<feature type="region of interest" description="Disordered" evidence="1">
    <location>
        <begin position="150"/>
        <end position="173"/>
    </location>
</feature>
<reference evidence="2 3" key="1">
    <citation type="submission" date="2019-01" db="EMBL/GenBank/DDBJ databases">
        <title>Sequencing of cultivated peanut Arachis hypogaea provides insights into genome evolution and oil improvement.</title>
        <authorList>
            <person name="Chen X."/>
        </authorList>
    </citation>
    <scope>NUCLEOTIDE SEQUENCE [LARGE SCALE GENOMIC DNA]</scope>
    <source>
        <strain evidence="3">cv. Fuhuasheng</strain>
        <tissue evidence="2">Leaves</tissue>
    </source>
</reference>
<dbReference type="PANTHER" id="PTHR16019:SF24">
    <property type="entry name" value="BSD DOMAIN-CONTAINING PROTEIN"/>
    <property type="match status" value="1"/>
</dbReference>
<dbReference type="EMBL" id="SDMP01000011">
    <property type="protein sequence ID" value="RYR28726.1"/>
    <property type="molecule type" value="Genomic_DNA"/>
</dbReference>
<dbReference type="PANTHER" id="PTHR16019">
    <property type="entry name" value="SYNAPSE-ASSOCIATED PROTEIN"/>
    <property type="match status" value="1"/>
</dbReference>
<accession>A0A445AQK7</accession>
<dbReference type="GO" id="GO:0005737">
    <property type="term" value="C:cytoplasm"/>
    <property type="evidence" value="ECO:0007669"/>
    <property type="project" value="TreeGrafter"/>
</dbReference>
<feature type="region of interest" description="Disordered" evidence="1">
    <location>
        <begin position="192"/>
        <end position="213"/>
    </location>
</feature>